<dbReference type="RefSeq" id="YP_010652297.1">
    <property type="nucleotide sequence ID" value="NC_070785.1"/>
</dbReference>
<name>A0A6G8R1Z8_9CAUD</name>
<dbReference type="KEGG" id="vg:77928082"/>
<gene>
    <name evidence="1" type="primary">246</name>
    <name evidence="1" type="ORF">SEA_WAKANDA_246</name>
</gene>
<keyword evidence="2" id="KW-1185">Reference proteome</keyword>
<reference evidence="1 2" key="1">
    <citation type="submission" date="2020-02" db="EMBL/GenBank/DDBJ databases">
        <authorList>
            <person name="Bullock J.N."/>
            <person name="Barnes M.L."/>
            <person name="Kankolongo K.M."/>
            <person name="Dejene B.A."/>
            <person name="Lindsay P.E."/>
            <person name="Bhuiyan S."/>
            <person name="Nayek S."/>
            <person name="Hughes L.E."/>
            <person name="Garlena R.A."/>
            <person name="Russell D.A."/>
            <person name="Pope W.H."/>
            <person name="Jacobs-Sera D."/>
            <person name="Hatfull G.F."/>
        </authorList>
    </citation>
    <scope>NUCLEOTIDE SEQUENCE [LARGE SCALE GENOMIC DNA]</scope>
</reference>
<dbReference type="EMBL" id="MT024865">
    <property type="protein sequence ID" value="QIN94206.1"/>
    <property type="molecule type" value="Genomic_DNA"/>
</dbReference>
<evidence type="ECO:0000313" key="1">
    <source>
        <dbReference type="EMBL" id="QIN94206.1"/>
    </source>
</evidence>
<dbReference type="GeneID" id="77928082"/>
<sequence>MKTESVTVTLVNGAVQEFPNCWLLEAKQTEYVLSLEGDKEVRIPMTSVLFVEEQKSWG</sequence>
<accession>A0A6G8R1Z8</accession>
<organism evidence="1 2">
    <name type="scientific">Streptomyces phage Wakanda</name>
    <dbReference type="NCBI Taxonomy" id="2713267"/>
    <lineage>
        <taxon>Viruses</taxon>
        <taxon>Duplodnaviria</taxon>
        <taxon>Heunggongvirae</taxon>
        <taxon>Uroviricota</taxon>
        <taxon>Caudoviricetes</taxon>
        <taxon>Stanwilliamsviridae</taxon>
        <taxon>Loccivirinae</taxon>
        <taxon>Wakandavirus</taxon>
        <taxon>Wakandavirus wakanda</taxon>
    </lineage>
</organism>
<dbReference type="Proteomes" id="UP000501266">
    <property type="component" value="Segment"/>
</dbReference>
<evidence type="ECO:0000313" key="2">
    <source>
        <dbReference type="Proteomes" id="UP000501266"/>
    </source>
</evidence>
<protein>
    <submittedName>
        <fullName evidence="1">Uncharacterized protein</fullName>
    </submittedName>
</protein>
<proteinExistence type="predicted"/>